<dbReference type="EMBL" id="LILD01000001">
    <property type="protein sequence ID" value="KOO40227.1"/>
    <property type="molecule type" value="Genomic_DNA"/>
</dbReference>
<keyword evidence="3 9" id="KW-0547">Nucleotide-binding</keyword>
<dbReference type="GO" id="GO:0003677">
    <property type="term" value="F:DNA binding"/>
    <property type="evidence" value="ECO:0007669"/>
    <property type="project" value="UniProtKB-UniRule"/>
</dbReference>
<dbReference type="GO" id="GO:0006355">
    <property type="term" value="P:regulation of DNA-templated transcription"/>
    <property type="evidence" value="ECO:0007669"/>
    <property type="project" value="UniProtKB-UniRule"/>
</dbReference>
<dbReference type="Gene3D" id="2.30.30.100">
    <property type="match status" value="1"/>
</dbReference>
<evidence type="ECO:0000256" key="3">
    <source>
        <dbReference type="ARBA" id="ARBA00022741"/>
    </source>
</evidence>
<organism evidence="11">
    <name type="scientific">Halalkalibacterium halodurans</name>
    <name type="common">Bacillus halodurans</name>
    <dbReference type="NCBI Taxonomy" id="86665"/>
    <lineage>
        <taxon>Bacteria</taxon>
        <taxon>Bacillati</taxon>
        <taxon>Bacillota</taxon>
        <taxon>Bacilli</taxon>
        <taxon>Bacillales</taxon>
        <taxon>Bacillaceae</taxon>
        <taxon>Halalkalibacterium (ex Joshi et al. 2022)</taxon>
    </lineage>
</organism>
<dbReference type="Pfam" id="PF08279">
    <property type="entry name" value="HTH_11"/>
    <property type="match status" value="1"/>
</dbReference>
<reference evidence="11" key="1">
    <citation type="submission" date="2015-08" db="EMBL/GenBank/DDBJ databases">
        <title>Complete DNA Sequence of Pseudomonas syringae pv. actinidiae, the Causal Agent of Kiwifruit Canker Disease.</title>
        <authorList>
            <person name="Rikkerink E.H.A."/>
            <person name="Fineran P.C."/>
        </authorList>
    </citation>
    <scope>NUCLEOTIDE SEQUENCE</scope>
    <source>
        <strain evidence="11">DSM 13666</strain>
    </source>
</reference>
<dbReference type="PANTHER" id="PTHR12835">
    <property type="entry name" value="BIOTIN PROTEIN LIGASE"/>
    <property type="match status" value="1"/>
</dbReference>
<evidence type="ECO:0000256" key="5">
    <source>
        <dbReference type="ARBA" id="ARBA00023015"/>
    </source>
</evidence>
<proteinExistence type="inferred from homology"/>
<dbReference type="InterPro" id="IPR003142">
    <property type="entry name" value="BPL_C"/>
</dbReference>
<comment type="similarity">
    <text evidence="9">Belongs to the biotin--protein ligase family.</text>
</comment>
<feature type="domain" description="BPL/LPL catalytic" evidence="10">
    <location>
        <begin position="60"/>
        <end position="251"/>
    </location>
</feature>
<comment type="caution">
    <text evidence="11">The sequence shown here is derived from an EMBL/GenBank/DDBJ whole genome shotgun (WGS) entry which is preliminary data.</text>
</comment>
<name>A0A0M0KNM7_ALKHA</name>
<dbReference type="AlphaFoldDB" id="A0A0M0KNM7"/>
<keyword evidence="5 9" id="KW-0805">Transcription regulation</keyword>
<feature type="binding site" evidence="9">
    <location>
        <position position="178"/>
    </location>
    <ligand>
        <name>biotin</name>
        <dbReference type="ChEBI" id="CHEBI:57586"/>
    </ligand>
</feature>
<keyword evidence="7 9" id="KW-0804">Transcription</keyword>
<feature type="DNA-binding region" description="H-T-H motif" evidence="9">
    <location>
        <begin position="12"/>
        <end position="31"/>
    </location>
</feature>
<dbReference type="SUPFAM" id="SSF46785">
    <property type="entry name" value="Winged helix' DNA-binding domain"/>
    <property type="match status" value="1"/>
</dbReference>
<evidence type="ECO:0000256" key="6">
    <source>
        <dbReference type="ARBA" id="ARBA00023125"/>
    </source>
</evidence>
<accession>A0A0M0KNM7</accession>
<evidence type="ECO:0000256" key="9">
    <source>
        <dbReference type="HAMAP-Rule" id="MF_00978"/>
    </source>
</evidence>
<keyword evidence="6 9" id="KW-0238">DNA-binding</keyword>
<dbReference type="PROSITE" id="PS51733">
    <property type="entry name" value="BPL_LPL_CATALYTIC"/>
    <property type="match status" value="1"/>
</dbReference>
<dbReference type="Pfam" id="PF03099">
    <property type="entry name" value="BPL_LplA_LipB"/>
    <property type="match status" value="1"/>
</dbReference>
<dbReference type="InterPro" id="IPR013196">
    <property type="entry name" value="HTH_11"/>
</dbReference>
<evidence type="ECO:0000256" key="1">
    <source>
        <dbReference type="ARBA" id="ARBA00022491"/>
    </source>
</evidence>
<comment type="catalytic activity">
    <reaction evidence="9">
        <text>biotin + L-lysyl-[protein] + ATP = N(6)-biotinyl-L-lysyl-[protein] + AMP + diphosphate + H(+)</text>
        <dbReference type="Rhea" id="RHEA:11756"/>
        <dbReference type="Rhea" id="RHEA-COMP:9752"/>
        <dbReference type="Rhea" id="RHEA-COMP:10505"/>
        <dbReference type="ChEBI" id="CHEBI:15378"/>
        <dbReference type="ChEBI" id="CHEBI:29969"/>
        <dbReference type="ChEBI" id="CHEBI:30616"/>
        <dbReference type="ChEBI" id="CHEBI:33019"/>
        <dbReference type="ChEBI" id="CHEBI:57586"/>
        <dbReference type="ChEBI" id="CHEBI:83144"/>
        <dbReference type="ChEBI" id="CHEBI:456215"/>
        <dbReference type="EC" id="6.3.4.15"/>
    </reaction>
</comment>
<evidence type="ECO:0000259" key="10">
    <source>
        <dbReference type="PROSITE" id="PS51733"/>
    </source>
</evidence>
<dbReference type="InterPro" id="IPR004143">
    <property type="entry name" value="BPL_LPL_catalytic"/>
</dbReference>
<dbReference type="InterPro" id="IPR036390">
    <property type="entry name" value="WH_DNA-bd_sf"/>
</dbReference>
<feature type="binding site" evidence="9">
    <location>
        <position position="107"/>
    </location>
    <ligand>
        <name>biotin</name>
        <dbReference type="ChEBI" id="CHEBI:57586"/>
    </ligand>
</feature>
<dbReference type="CDD" id="cd16442">
    <property type="entry name" value="BPL"/>
    <property type="match status" value="1"/>
</dbReference>
<dbReference type="Gene3D" id="3.30.930.10">
    <property type="entry name" value="Bira Bifunctional Protein, Domain 2"/>
    <property type="match status" value="1"/>
</dbReference>
<evidence type="ECO:0000256" key="2">
    <source>
        <dbReference type="ARBA" id="ARBA00022598"/>
    </source>
</evidence>
<evidence type="ECO:0000256" key="8">
    <source>
        <dbReference type="ARBA" id="ARBA00023267"/>
    </source>
</evidence>
<dbReference type="EC" id="6.3.4.15" evidence="9"/>
<dbReference type="SUPFAM" id="SSF55681">
    <property type="entry name" value="Class II aaRS and biotin synthetases"/>
    <property type="match status" value="1"/>
</dbReference>
<comment type="function">
    <text evidence="9">Acts both as a biotin--[acetyl-CoA-carboxylase] ligase and a repressor.</text>
</comment>
<accession>A0A4Y7X2X9</accession>
<gene>
    <name evidence="9" type="primary">birA</name>
    <name evidence="11" type="ORF">AMD02_11065</name>
</gene>
<dbReference type="InterPro" id="IPR008988">
    <property type="entry name" value="Transcriptional_repressor_C"/>
</dbReference>
<dbReference type="InterPro" id="IPR004408">
    <property type="entry name" value="Biotin_CoA_COase_ligase"/>
</dbReference>
<dbReference type="GO" id="GO:0004077">
    <property type="term" value="F:biotin--[biotin carboxyl-carrier protein] ligase activity"/>
    <property type="evidence" value="ECO:0007669"/>
    <property type="project" value="UniProtKB-UniRule"/>
</dbReference>
<keyword evidence="8 9" id="KW-0092">Biotin</keyword>
<dbReference type="SUPFAM" id="SSF50037">
    <property type="entry name" value="C-terminal domain of transcriptional repressors"/>
    <property type="match status" value="1"/>
</dbReference>
<keyword evidence="1 9" id="KW-0678">Repressor</keyword>
<dbReference type="InterPro" id="IPR030855">
    <property type="entry name" value="Bifunct_BirA"/>
</dbReference>
<dbReference type="NCBIfam" id="TIGR00122">
    <property type="entry name" value="birA_repr_reg"/>
    <property type="match status" value="1"/>
</dbReference>
<sequence length="316" mass="35025">MLLTAGDDFVSGEKISQAIGCSRTAVWKHIEELRKSGYEVEAVQRKGYRIVKRPDQIKPHDIQVVLETERFGREITYLESTASTQTVALKLAQEGAKEGHIVLANEQTSGKGRMGRGWYSPPGSSISMSIIFRPQLPPQKAPQLTLLTAVAIVRAIKETTGLDSDIKWPNDLLIDGKKIVGILTEMQADQDSVHSVIQGIGINVNHQEEAFAEEIRKIATSLAIKKGEPIQRAPLIAAILKNIELFYDLYLQHGFSRIKPLWEAHAISIGKRIRARMLNDVKFGVAKGITDDGVLLLEDDDGKLHSIYSADIEIDQ</sequence>
<dbReference type="GO" id="GO:0009249">
    <property type="term" value="P:protein lipoylation"/>
    <property type="evidence" value="ECO:0007669"/>
    <property type="project" value="UniProtKB-ARBA"/>
</dbReference>
<dbReference type="PANTHER" id="PTHR12835:SF5">
    <property type="entry name" value="BIOTIN--PROTEIN LIGASE"/>
    <property type="match status" value="1"/>
</dbReference>
<keyword evidence="4 9" id="KW-0067">ATP-binding</keyword>
<dbReference type="Gene3D" id="1.10.10.10">
    <property type="entry name" value="Winged helix-like DNA-binding domain superfamily/Winged helix DNA-binding domain"/>
    <property type="match status" value="1"/>
</dbReference>
<dbReference type="Pfam" id="PF02237">
    <property type="entry name" value="BPL_C"/>
    <property type="match status" value="1"/>
</dbReference>
<dbReference type="PATRIC" id="fig|136160.3.peg.2618"/>
<dbReference type="NCBIfam" id="TIGR00121">
    <property type="entry name" value="birA_ligase"/>
    <property type="match status" value="1"/>
</dbReference>
<dbReference type="GO" id="GO:0016740">
    <property type="term" value="F:transferase activity"/>
    <property type="evidence" value="ECO:0007669"/>
    <property type="project" value="UniProtKB-ARBA"/>
</dbReference>
<dbReference type="HAMAP" id="MF_00978">
    <property type="entry name" value="Bifunct_BirA"/>
    <property type="match status" value="1"/>
</dbReference>
<dbReference type="GO" id="GO:0005737">
    <property type="term" value="C:cytoplasm"/>
    <property type="evidence" value="ECO:0007669"/>
    <property type="project" value="TreeGrafter"/>
</dbReference>
<dbReference type="InterPro" id="IPR045864">
    <property type="entry name" value="aa-tRNA-synth_II/BPL/LPL"/>
</dbReference>
<evidence type="ECO:0000256" key="4">
    <source>
        <dbReference type="ARBA" id="ARBA00022840"/>
    </source>
</evidence>
<dbReference type="InterPro" id="IPR036388">
    <property type="entry name" value="WH-like_DNA-bd_sf"/>
</dbReference>
<evidence type="ECO:0000313" key="11">
    <source>
        <dbReference type="EMBL" id="KOO40227.1"/>
    </source>
</evidence>
<comment type="caution">
    <text evidence="9">Lacks conserved residue(s) required for the propagation of feature annotation.</text>
</comment>
<dbReference type="InterPro" id="IPR004409">
    <property type="entry name" value="Biotin_operon_repress_HTH"/>
</dbReference>
<protein>
    <recommendedName>
        <fullName evidence="9">Bifunctional ligase/repressor BirA</fullName>
    </recommendedName>
    <alternativeName>
        <fullName evidence="9">Biotin--[acetyl-CoA-carboxylase] ligase</fullName>
        <ecNumber evidence="9">6.3.4.15</ecNumber>
    </alternativeName>
    <alternativeName>
        <fullName evidence="9">Biotin--protein ligase</fullName>
    </alternativeName>
    <alternativeName>
        <fullName evidence="9">Biotin-[acetyl-CoA carboxylase] synthetase</fullName>
    </alternativeName>
</protein>
<keyword evidence="2 9" id="KW-0436">Ligase</keyword>
<evidence type="ECO:0000256" key="7">
    <source>
        <dbReference type="ARBA" id="ARBA00023163"/>
    </source>
</evidence>
<dbReference type="GO" id="GO:0005524">
    <property type="term" value="F:ATP binding"/>
    <property type="evidence" value="ECO:0007669"/>
    <property type="project" value="UniProtKB-UniRule"/>
</dbReference>